<dbReference type="Pfam" id="PF00069">
    <property type="entry name" value="Pkinase"/>
    <property type="match status" value="1"/>
</dbReference>
<keyword evidence="5" id="KW-0418">Kinase</keyword>
<reference evidence="12" key="1">
    <citation type="journal article" date="2019" name="bioRxiv">
        <title>The Genome of the Zebra Mussel, Dreissena polymorpha: A Resource for Invasive Species Research.</title>
        <authorList>
            <person name="McCartney M.A."/>
            <person name="Auch B."/>
            <person name="Kono T."/>
            <person name="Mallez S."/>
            <person name="Zhang Y."/>
            <person name="Obille A."/>
            <person name="Becker A."/>
            <person name="Abrahante J.E."/>
            <person name="Garbe J."/>
            <person name="Badalamenti J.P."/>
            <person name="Herman A."/>
            <person name="Mangelson H."/>
            <person name="Liachko I."/>
            <person name="Sullivan S."/>
            <person name="Sone E.D."/>
            <person name="Koren S."/>
            <person name="Silverstein K.A.T."/>
            <person name="Beckman K.B."/>
            <person name="Gohl D.M."/>
        </authorList>
    </citation>
    <scope>NUCLEOTIDE SEQUENCE</scope>
    <source>
        <strain evidence="12">Duluth1</strain>
        <tissue evidence="12">Whole animal</tissue>
    </source>
</reference>
<name>A0A9D4EUH5_DREPO</name>
<feature type="domain" description="Protein kinase" evidence="11">
    <location>
        <begin position="255"/>
        <end position="543"/>
    </location>
</feature>
<dbReference type="Proteomes" id="UP000828390">
    <property type="component" value="Unassembled WGS sequence"/>
</dbReference>
<dbReference type="EC" id="2.7.11.1" evidence="1"/>
<dbReference type="GO" id="GO:0005737">
    <property type="term" value="C:cytoplasm"/>
    <property type="evidence" value="ECO:0007669"/>
    <property type="project" value="TreeGrafter"/>
</dbReference>
<dbReference type="EMBL" id="JAIWYP010000008">
    <property type="protein sequence ID" value="KAH3785978.1"/>
    <property type="molecule type" value="Genomic_DNA"/>
</dbReference>
<comment type="caution">
    <text evidence="12">The sequence shown here is derived from an EMBL/GenBank/DDBJ whole genome shotgun (WGS) entry which is preliminary data.</text>
</comment>
<dbReference type="GO" id="GO:0005524">
    <property type="term" value="F:ATP binding"/>
    <property type="evidence" value="ECO:0007669"/>
    <property type="project" value="UniProtKB-UniRule"/>
</dbReference>
<comment type="catalytic activity">
    <reaction evidence="7">
        <text>L-threonyl-[protein] + ATP = O-phospho-L-threonyl-[protein] + ADP + H(+)</text>
        <dbReference type="Rhea" id="RHEA:46608"/>
        <dbReference type="Rhea" id="RHEA-COMP:11060"/>
        <dbReference type="Rhea" id="RHEA-COMP:11605"/>
        <dbReference type="ChEBI" id="CHEBI:15378"/>
        <dbReference type="ChEBI" id="CHEBI:30013"/>
        <dbReference type="ChEBI" id="CHEBI:30616"/>
        <dbReference type="ChEBI" id="CHEBI:61977"/>
        <dbReference type="ChEBI" id="CHEBI:456216"/>
        <dbReference type="EC" id="2.7.11.1"/>
    </reaction>
</comment>
<keyword evidence="2" id="KW-0723">Serine/threonine-protein kinase</keyword>
<dbReference type="AlphaFoldDB" id="A0A9D4EUH5"/>
<dbReference type="Gene3D" id="3.30.200.20">
    <property type="entry name" value="Phosphorylase Kinase, domain 1"/>
    <property type="match status" value="1"/>
</dbReference>
<dbReference type="InterPro" id="IPR053235">
    <property type="entry name" value="Ser_Thr_kinase"/>
</dbReference>
<evidence type="ECO:0000256" key="7">
    <source>
        <dbReference type="ARBA" id="ARBA00047899"/>
    </source>
</evidence>
<reference evidence="12" key="2">
    <citation type="submission" date="2020-11" db="EMBL/GenBank/DDBJ databases">
        <authorList>
            <person name="McCartney M.A."/>
            <person name="Auch B."/>
            <person name="Kono T."/>
            <person name="Mallez S."/>
            <person name="Becker A."/>
            <person name="Gohl D.M."/>
            <person name="Silverstein K.A.T."/>
            <person name="Koren S."/>
            <person name="Bechman K.B."/>
            <person name="Herman A."/>
            <person name="Abrahante J.E."/>
            <person name="Garbe J."/>
        </authorList>
    </citation>
    <scope>NUCLEOTIDE SEQUENCE</scope>
    <source>
        <strain evidence="12">Duluth1</strain>
        <tissue evidence="12">Whole animal</tissue>
    </source>
</reference>
<feature type="compositionally biased region" description="Basic and acidic residues" evidence="10">
    <location>
        <begin position="1"/>
        <end position="10"/>
    </location>
</feature>
<dbReference type="GO" id="GO:0004674">
    <property type="term" value="F:protein serine/threonine kinase activity"/>
    <property type="evidence" value="ECO:0007669"/>
    <property type="project" value="UniProtKB-KW"/>
</dbReference>
<feature type="binding site" evidence="9">
    <location>
        <position position="284"/>
    </location>
    <ligand>
        <name>ATP</name>
        <dbReference type="ChEBI" id="CHEBI:30616"/>
    </ligand>
</feature>
<dbReference type="PROSITE" id="PS00108">
    <property type="entry name" value="PROTEIN_KINASE_ST"/>
    <property type="match status" value="1"/>
</dbReference>
<evidence type="ECO:0000256" key="6">
    <source>
        <dbReference type="ARBA" id="ARBA00022840"/>
    </source>
</evidence>
<evidence type="ECO:0000256" key="3">
    <source>
        <dbReference type="ARBA" id="ARBA00022679"/>
    </source>
</evidence>
<evidence type="ECO:0000313" key="12">
    <source>
        <dbReference type="EMBL" id="KAH3785978.1"/>
    </source>
</evidence>
<evidence type="ECO:0000256" key="4">
    <source>
        <dbReference type="ARBA" id="ARBA00022741"/>
    </source>
</evidence>
<dbReference type="InterPro" id="IPR017441">
    <property type="entry name" value="Protein_kinase_ATP_BS"/>
</dbReference>
<sequence length="852" mass="95479">MADHFTHTGKDPPSSKIKMNPSTLKVLPPESPVQPDLVPRFEELVFHDSSGGQQDPIDGFVDLNLSNRDHVTTTTHNISSTQSTEGIPNSLPNVVPSGVFGLAFSSYDQDSQQHQEPFYSMPQLRQRLPAGKTFQDGPSLKLFVASCDEDATLKKSSPKQFDASLEEDANKSPPLPACLYSTQEQTAIPEGPKKLYTQEPVKLRKTFEEGKVVLGTTEALRDLVQCYSKLGKTTGVICDEDLNTERDLYEKDVHYIVEKSLGQGSFGTVHLAMDSNRGKKFVLKKVTKASFAKNEVLVPSMLNQTNITRLYGLINRVGLDGEHMELLIEDAGMSLNKYRAMNPQMARRQDVVWDFCKQGCRALEHMDKFGIIHQDIKPENVCLTDQGDGFVNMKITDFGSAKFAHDPMHFVGLTPEYLSPEVCKLVLQMRYKQLNFGLSDDDITGKSDIFAFALVVMFLYKGYHILQHVLTNGQSSYEAYTPEQRQSLHMSMIVQVAQGENFVQTFIPDECSPDMRLFLHKMLEFNPVERLSAREALQSIEGLDQQVAHDKQRMERMRVKPAMSKLEMPSLVGDQAGHGFVPEIAEELMVSDHGPVKSATKDRLRKMIADPYTRGGKGIADPYTRGAKGSGKGRTTPVTSVMTPRHVASKKMHMYPMTDAKEIVGVTERNAPIAQPSADNDSPMDMAASPMIDIRKGPKPATPQFVYQQPRRPIQRTTSDATQVDCRQNAMQVDCRQNAMEMDCGQMASARTPQQCQVTEAHWQTNQTLRQLTEMLKGGGRQVTGLVLEQVKQMLRDNQQRDMFMQNVRQAGNTTETEQNGPLDHSQMKWIPKSVYKTSLDFSIFLACDKFT</sequence>
<evidence type="ECO:0000256" key="9">
    <source>
        <dbReference type="PROSITE-ProRule" id="PRU10141"/>
    </source>
</evidence>
<keyword evidence="4 9" id="KW-0547">Nucleotide-binding</keyword>
<dbReference type="InterPro" id="IPR011009">
    <property type="entry name" value="Kinase-like_dom_sf"/>
</dbReference>
<feature type="region of interest" description="Disordered" evidence="10">
    <location>
        <begin position="1"/>
        <end position="34"/>
    </location>
</feature>
<accession>A0A9D4EUH5</accession>
<dbReference type="PROSITE" id="PS00107">
    <property type="entry name" value="PROTEIN_KINASE_ATP"/>
    <property type="match status" value="1"/>
</dbReference>
<evidence type="ECO:0000256" key="8">
    <source>
        <dbReference type="ARBA" id="ARBA00048679"/>
    </source>
</evidence>
<dbReference type="InterPro" id="IPR000719">
    <property type="entry name" value="Prot_kinase_dom"/>
</dbReference>
<feature type="region of interest" description="Disordered" evidence="10">
    <location>
        <begin position="619"/>
        <end position="639"/>
    </location>
</feature>
<evidence type="ECO:0000256" key="1">
    <source>
        <dbReference type="ARBA" id="ARBA00012513"/>
    </source>
</evidence>
<protein>
    <recommendedName>
        <fullName evidence="1">non-specific serine/threonine protein kinase</fullName>
        <ecNumber evidence="1">2.7.11.1</ecNumber>
    </recommendedName>
</protein>
<dbReference type="SUPFAM" id="SSF56112">
    <property type="entry name" value="Protein kinase-like (PK-like)"/>
    <property type="match status" value="1"/>
</dbReference>
<dbReference type="Gene3D" id="1.10.510.10">
    <property type="entry name" value="Transferase(Phosphotransferase) domain 1"/>
    <property type="match status" value="1"/>
</dbReference>
<keyword evidence="13" id="KW-1185">Reference proteome</keyword>
<dbReference type="PANTHER" id="PTHR24361:SF433">
    <property type="entry name" value="PROTEIN KINASE DOMAIN-CONTAINING PROTEIN"/>
    <property type="match status" value="1"/>
</dbReference>
<dbReference type="SMART" id="SM00220">
    <property type="entry name" value="S_TKc"/>
    <property type="match status" value="1"/>
</dbReference>
<dbReference type="PANTHER" id="PTHR24361">
    <property type="entry name" value="MITOGEN-ACTIVATED KINASE KINASE KINASE"/>
    <property type="match status" value="1"/>
</dbReference>
<proteinExistence type="predicted"/>
<evidence type="ECO:0000256" key="5">
    <source>
        <dbReference type="ARBA" id="ARBA00022777"/>
    </source>
</evidence>
<evidence type="ECO:0000313" key="13">
    <source>
        <dbReference type="Proteomes" id="UP000828390"/>
    </source>
</evidence>
<evidence type="ECO:0000256" key="2">
    <source>
        <dbReference type="ARBA" id="ARBA00022527"/>
    </source>
</evidence>
<evidence type="ECO:0000256" key="10">
    <source>
        <dbReference type="SAM" id="MobiDB-lite"/>
    </source>
</evidence>
<organism evidence="12 13">
    <name type="scientific">Dreissena polymorpha</name>
    <name type="common">Zebra mussel</name>
    <name type="synonym">Mytilus polymorpha</name>
    <dbReference type="NCBI Taxonomy" id="45954"/>
    <lineage>
        <taxon>Eukaryota</taxon>
        <taxon>Metazoa</taxon>
        <taxon>Spiralia</taxon>
        <taxon>Lophotrochozoa</taxon>
        <taxon>Mollusca</taxon>
        <taxon>Bivalvia</taxon>
        <taxon>Autobranchia</taxon>
        <taxon>Heteroconchia</taxon>
        <taxon>Euheterodonta</taxon>
        <taxon>Imparidentia</taxon>
        <taxon>Neoheterodontei</taxon>
        <taxon>Myida</taxon>
        <taxon>Dreissenoidea</taxon>
        <taxon>Dreissenidae</taxon>
        <taxon>Dreissena</taxon>
    </lineage>
</organism>
<gene>
    <name evidence="12" type="ORF">DPMN_164075</name>
</gene>
<dbReference type="PROSITE" id="PS50011">
    <property type="entry name" value="PROTEIN_KINASE_DOM"/>
    <property type="match status" value="1"/>
</dbReference>
<keyword evidence="6 9" id="KW-0067">ATP-binding</keyword>
<evidence type="ECO:0000259" key="11">
    <source>
        <dbReference type="PROSITE" id="PS50011"/>
    </source>
</evidence>
<keyword evidence="3" id="KW-0808">Transferase</keyword>
<comment type="catalytic activity">
    <reaction evidence="8">
        <text>L-seryl-[protein] + ATP = O-phospho-L-seryl-[protein] + ADP + H(+)</text>
        <dbReference type="Rhea" id="RHEA:17989"/>
        <dbReference type="Rhea" id="RHEA-COMP:9863"/>
        <dbReference type="Rhea" id="RHEA-COMP:11604"/>
        <dbReference type="ChEBI" id="CHEBI:15378"/>
        <dbReference type="ChEBI" id="CHEBI:29999"/>
        <dbReference type="ChEBI" id="CHEBI:30616"/>
        <dbReference type="ChEBI" id="CHEBI:83421"/>
        <dbReference type="ChEBI" id="CHEBI:456216"/>
        <dbReference type="EC" id="2.7.11.1"/>
    </reaction>
</comment>
<dbReference type="InterPro" id="IPR008271">
    <property type="entry name" value="Ser/Thr_kinase_AS"/>
</dbReference>